<name>A0A6L2J1J7_TANCI</name>
<dbReference type="AlphaFoldDB" id="A0A6L2J1J7"/>
<feature type="region of interest" description="Disordered" evidence="1">
    <location>
        <begin position="592"/>
        <end position="614"/>
    </location>
</feature>
<dbReference type="EMBL" id="BKCJ010000176">
    <property type="protein sequence ID" value="GEU30666.1"/>
    <property type="molecule type" value="Genomic_DNA"/>
</dbReference>
<evidence type="ECO:0000313" key="2">
    <source>
        <dbReference type="EMBL" id="GEU30666.1"/>
    </source>
</evidence>
<protein>
    <submittedName>
        <fullName evidence="2">Uncharacterized protein</fullName>
    </submittedName>
</protein>
<proteinExistence type="predicted"/>
<accession>A0A6L2J1J7</accession>
<feature type="region of interest" description="Disordered" evidence="1">
    <location>
        <begin position="688"/>
        <end position="707"/>
    </location>
</feature>
<feature type="region of interest" description="Disordered" evidence="1">
    <location>
        <begin position="341"/>
        <end position="389"/>
    </location>
</feature>
<reference evidence="2" key="1">
    <citation type="journal article" date="2019" name="Sci. Rep.">
        <title>Draft genome of Tanacetum cinerariifolium, the natural source of mosquito coil.</title>
        <authorList>
            <person name="Yamashiro T."/>
            <person name="Shiraishi A."/>
            <person name="Satake H."/>
            <person name="Nakayama K."/>
        </authorList>
    </citation>
    <scope>NUCLEOTIDE SEQUENCE</scope>
</reference>
<feature type="compositionally biased region" description="Acidic residues" evidence="1">
    <location>
        <begin position="688"/>
        <end position="703"/>
    </location>
</feature>
<evidence type="ECO:0000256" key="1">
    <source>
        <dbReference type="SAM" id="MobiDB-lite"/>
    </source>
</evidence>
<feature type="compositionally biased region" description="Basic and acidic residues" evidence="1">
    <location>
        <begin position="98"/>
        <end position="128"/>
    </location>
</feature>
<organism evidence="2">
    <name type="scientific">Tanacetum cinerariifolium</name>
    <name type="common">Dalmatian daisy</name>
    <name type="synonym">Chrysanthemum cinerariifolium</name>
    <dbReference type="NCBI Taxonomy" id="118510"/>
    <lineage>
        <taxon>Eukaryota</taxon>
        <taxon>Viridiplantae</taxon>
        <taxon>Streptophyta</taxon>
        <taxon>Embryophyta</taxon>
        <taxon>Tracheophyta</taxon>
        <taxon>Spermatophyta</taxon>
        <taxon>Magnoliopsida</taxon>
        <taxon>eudicotyledons</taxon>
        <taxon>Gunneridae</taxon>
        <taxon>Pentapetalae</taxon>
        <taxon>asterids</taxon>
        <taxon>campanulids</taxon>
        <taxon>Asterales</taxon>
        <taxon>Asteraceae</taxon>
        <taxon>Asteroideae</taxon>
        <taxon>Anthemideae</taxon>
        <taxon>Anthemidinae</taxon>
        <taxon>Tanacetum</taxon>
    </lineage>
</organism>
<sequence length="791" mass="89635">MGKLLSPDHVFDFLTDESEPQYAYDFFAPRPLPDYAGNPNNMNGWIEADVPLLGELGEMGETLGAEHKREYDSWVNERQMQTTEEKVDTSKALNVSMVDKESSGTESKEQDTCSRSRNDAHAGDADIRPIYDEVPMAESQFLKDKSNEAKFKHDIDVVETINIKLEHKVAKLLKENETLKKHYKELFDSIKITRAKTIEYTTSLIATNDKFKAQLQEKGFTIVALKNKLRKLKGNSVNTKFAKQSIMGKPMLQSYRNQSVVRQPTTFKSERPRISKPWCDSQVDVNNDLSKPVTIHYLPKEREAASVKPYHMIASSNFRISSKNMPRFSSNDMVHNHYLEESKKKTQECSRNSKPSLMPFARSQSTAKGSKPKPRSNTQTSRNWPTSKNSFVTTKTVPIAEHFRNFRNFFDSKHFVCSTCQKCVFDAHHDSCLTKLLYEVDSRAKVPSNKTTNKNKPVEQISVPNKQERHIPIGHSFSIKKTSVVQKITMTPRSCLSLELGIHDHSNEQSSSKLVPKVVPSADKTATSRQDLKLLFHHHITMLRSTFYQGILLASFQDDAKYEHGGQDTRSQGGKDDQDWRINIKRSQAKLQSQKTMTKAKDQRSQSMKEQAYNVDRDEDKSLTTKAILLISRRTTNSLRGRFDSRVTDMLVDPVIDELAEPIVEVEEQMVAPLLDIKEDLAMSFGVEDDSSDDDFEEPEGDEEVHMPSSVIEDLCTRMGNLEYVRGLLVKKVITVSDAKVANGIAIREIGPKGQQATTQRDEAIVGLSQQCILGLDRLLADVERRSSGPC</sequence>
<feature type="region of interest" description="Disordered" evidence="1">
    <location>
        <begin position="81"/>
        <end position="128"/>
    </location>
</feature>
<gene>
    <name evidence="2" type="ORF">Tci_002644</name>
</gene>
<feature type="compositionally biased region" description="Polar residues" evidence="1">
    <location>
        <begin position="375"/>
        <end position="389"/>
    </location>
</feature>
<comment type="caution">
    <text evidence="2">The sequence shown here is derived from an EMBL/GenBank/DDBJ whole genome shotgun (WGS) entry which is preliminary data.</text>
</comment>